<dbReference type="EMBL" id="CAJPUY010000002">
    <property type="protein sequence ID" value="CAG2128935.1"/>
    <property type="molecule type" value="Genomic_DNA"/>
</dbReference>
<dbReference type="PANTHER" id="PTHR34219">
    <property type="entry name" value="IRON-REGULATED INNER MEMBRANE PROTEIN-RELATED"/>
    <property type="match status" value="1"/>
</dbReference>
<accession>A0A916NC63</accession>
<comment type="caution">
    <text evidence="3">The sequence shown here is derived from an EMBL/GenBank/DDBJ whole genome shotgun (WGS) entry which is preliminary data.</text>
</comment>
<keyword evidence="2" id="KW-0472">Membrane</keyword>
<evidence type="ECO:0000256" key="2">
    <source>
        <dbReference type="SAM" id="Phobius"/>
    </source>
</evidence>
<evidence type="ECO:0008006" key="5">
    <source>
        <dbReference type="Google" id="ProtNLM"/>
    </source>
</evidence>
<feature type="transmembrane region" description="Helical" evidence="2">
    <location>
        <begin position="15"/>
        <end position="37"/>
    </location>
</feature>
<dbReference type="AlphaFoldDB" id="A0A916NC63"/>
<dbReference type="Proteomes" id="UP000672934">
    <property type="component" value="Unassembled WGS sequence"/>
</dbReference>
<evidence type="ECO:0000313" key="4">
    <source>
        <dbReference type="Proteomes" id="UP000672934"/>
    </source>
</evidence>
<dbReference type="RefSeq" id="WP_211945584.1">
    <property type="nucleotide sequence ID" value="NZ_CAJPUY010000002.1"/>
</dbReference>
<gene>
    <name evidence="3" type="ORF">LMG31506_00558</name>
</gene>
<dbReference type="InterPro" id="IPR005625">
    <property type="entry name" value="PepSY-ass_TM"/>
</dbReference>
<keyword evidence="2" id="KW-1133">Transmembrane helix</keyword>
<feature type="transmembrane region" description="Helical" evidence="2">
    <location>
        <begin position="158"/>
        <end position="178"/>
    </location>
</feature>
<reference evidence="3" key="1">
    <citation type="submission" date="2021-03" db="EMBL/GenBank/DDBJ databases">
        <authorList>
            <person name="Peeters C."/>
        </authorList>
    </citation>
    <scope>NUCLEOTIDE SEQUENCE</scope>
    <source>
        <strain evidence="3">LMG 31506</strain>
    </source>
</reference>
<keyword evidence="2" id="KW-0812">Transmembrane</keyword>
<proteinExistence type="predicted"/>
<feature type="transmembrane region" description="Helical" evidence="2">
    <location>
        <begin position="354"/>
        <end position="375"/>
    </location>
</feature>
<organism evidence="3 4">
    <name type="scientific">Cupriavidus yeoncheonensis</name>
    <dbReference type="NCBI Taxonomy" id="1462994"/>
    <lineage>
        <taxon>Bacteria</taxon>
        <taxon>Pseudomonadati</taxon>
        <taxon>Pseudomonadota</taxon>
        <taxon>Betaproteobacteria</taxon>
        <taxon>Burkholderiales</taxon>
        <taxon>Burkholderiaceae</taxon>
        <taxon>Cupriavidus</taxon>
    </lineage>
</organism>
<name>A0A916NC63_9BURK</name>
<feature type="transmembrane region" description="Helical" evidence="2">
    <location>
        <begin position="208"/>
        <end position="227"/>
    </location>
</feature>
<dbReference type="Pfam" id="PF03929">
    <property type="entry name" value="PepSY_TM"/>
    <property type="match status" value="1"/>
</dbReference>
<sequence length="406" mass="44351">MVTGRLRVVIVKLHLYIGLVFGLLFVLMGLTGTTIAWRDELDAWLNPDLLVASAPVPMPVLPDTVQAVTERLSGPGYGKPNLLMLPVEEHGVFVAWYPIKGPDGAVPGRSRQVMIDPVTLEVKGERVWGEPGLTRQQLLPTLFHLHRYLLSGETGKTITGVGGMMLLITVLLGIAAWWPKLRPRSMLQAFRITHGGSWSRFTYTLHRAGGIFAAPVLAIIAFSGWYLNLPKWVTPIVSSVMTVTPPARHVSAPAEPGTRPLGAAQMMAAAQAEYPHAAVTRISFPRKAGDAYEVRLRQPGEVRQDSGATRLWLDAYTGRRLGVRDPADAPAGDTFLNWLFPLHTGEAFGVPGRVFITVFGLAPLTFAITGVLIWWKRRRGHRRHVAKGSQRASQRAGLRGTGKAGA</sequence>
<dbReference type="PANTHER" id="PTHR34219:SF3">
    <property type="entry name" value="BLL7967 PROTEIN"/>
    <property type="match status" value="1"/>
</dbReference>
<evidence type="ECO:0000313" key="3">
    <source>
        <dbReference type="EMBL" id="CAG2128935.1"/>
    </source>
</evidence>
<evidence type="ECO:0000256" key="1">
    <source>
        <dbReference type="SAM" id="MobiDB-lite"/>
    </source>
</evidence>
<keyword evidence="4" id="KW-1185">Reference proteome</keyword>
<protein>
    <recommendedName>
        <fullName evidence="5">PepSY domain-containing protein</fullName>
    </recommendedName>
</protein>
<feature type="region of interest" description="Disordered" evidence="1">
    <location>
        <begin position="384"/>
        <end position="406"/>
    </location>
</feature>